<gene>
    <name evidence="8" type="ORF">TPC1_12071</name>
</gene>
<dbReference type="Pfam" id="PF00270">
    <property type="entry name" value="DEAD"/>
    <property type="match status" value="1"/>
</dbReference>
<accession>A0A146KE84</accession>
<dbReference type="InterPro" id="IPR001650">
    <property type="entry name" value="Helicase_C-like"/>
</dbReference>
<dbReference type="Pfam" id="PF00271">
    <property type="entry name" value="Helicase_C"/>
    <property type="match status" value="1"/>
</dbReference>
<dbReference type="GO" id="GO:0005524">
    <property type="term" value="F:ATP binding"/>
    <property type="evidence" value="ECO:0007669"/>
    <property type="project" value="UniProtKB-KW"/>
</dbReference>
<dbReference type="CDD" id="cd18787">
    <property type="entry name" value="SF2_C_DEAD"/>
    <property type="match status" value="1"/>
</dbReference>
<feature type="non-terminal residue" evidence="8">
    <location>
        <position position="1"/>
    </location>
</feature>
<dbReference type="PANTHER" id="PTHR47959">
    <property type="entry name" value="ATP-DEPENDENT RNA HELICASE RHLE-RELATED"/>
    <property type="match status" value="1"/>
</dbReference>
<reference evidence="8" key="1">
    <citation type="submission" date="2015-07" db="EMBL/GenBank/DDBJ databases">
        <title>Adaptation to a free-living lifestyle via gene acquisitions in the diplomonad Trepomonas sp. PC1.</title>
        <authorList>
            <person name="Xu F."/>
            <person name="Jerlstrom-Hultqvist J."/>
            <person name="Kolisko M."/>
            <person name="Simpson A.G.B."/>
            <person name="Roger A.J."/>
            <person name="Svard S.G."/>
            <person name="Andersson J.O."/>
        </authorList>
    </citation>
    <scope>NUCLEOTIDE SEQUENCE</scope>
    <source>
        <strain evidence="8">PC1</strain>
    </source>
</reference>
<evidence type="ECO:0000256" key="5">
    <source>
        <dbReference type="SAM" id="MobiDB-lite"/>
    </source>
</evidence>
<evidence type="ECO:0000313" key="8">
    <source>
        <dbReference type="EMBL" id="JAP95053.1"/>
    </source>
</evidence>
<keyword evidence="8" id="KW-0396">Initiation factor</keyword>
<keyword evidence="1" id="KW-0547">Nucleotide-binding</keyword>
<keyword evidence="4" id="KW-0067">ATP-binding</keyword>
<evidence type="ECO:0000259" key="6">
    <source>
        <dbReference type="PROSITE" id="PS51192"/>
    </source>
</evidence>
<dbReference type="GO" id="GO:0005829">
    <property type="term" value="C:cytosol"/>
    <property type="evidence" value="ECO:0007669"/>
    <property type="project" value="TreeGrafter"/>
</dbReference>
<organism evidence="8">
    <name type="scientific">Trepomonas sp. PC1</name>
    <dbReference type="NCBI Taxonomy" id="1076344"/>
    <lineage>
        <taxon>Eukaryota</taxon>
        <taxon>Metamonada</taxon>
        <taxon>Diplomonadida</taxon>
        <taxon>Hexamitidae</taxon>
        <taxon>Hexamitinae</taxon>
        <taxon>Trepomonas</taxon>
    </lineage>
</organism>
<dbReference type="PROSITE" id="PS51192">
    <property type="entry name" value="HELICASE_ATP_BIND_1"/>
    <property type="match status" value="1"/>
</dbReference>
<dbReference type="GO" id="GO:0003743">
    <property type="term" value="F:translation initiation factor activity"/>
    <property type="evidence" value="ECO:0007669"/>
    <property type="project" value="UniProtKB-KW"/>
</dbReference>
<evidence type="ECO:0000256" key="3">
    <source>
        <dbReference type="ARBA" id="ARBA00022806"/>
    </source>
</evidence>
<dbReference type="SMART" id="SM00490">
    <property type="entry name" value="HELICc"/>
    <property type="match status" value="1"/>
</dbReference>
<evidence type="ECO:0000256" key="2">
    <source>
        <dbReference type="ARBA" id="ARBA00022801"/>
    </source>
</evidence>
<feature type="domain" description="Helicase ATP-binding" evidence="6">
    <location>
        <begin position="38"/>
        <end position="217"/>
    </location>
</feature>
<dbReference type="EMBL" id="GDID01001553">
    <property type="protein sequence ID" value="JAP95053.1"/>
    <property type="molecule type" value="Transcribed_RNA"/>
</dbReference>
<dbReference type="GO" id="GO:0016787">
    <property type="term" value="F:hydrolase activity"/>
    <property type="evidence" value="ECO:0007669"/>
    <property type="project" value="UniProtKB-KW"/>
</dbReference>
<dbReference type="PANTHER" id="PTHR47959:SF1">
    <property type="entry name" value="ATP-DEPENDENT RNA HELICASE DBPA"/>
    <property type="match status" value="1"/>
</dbReference>
<dbReference type="SMART" id="SM00487">
    <property type="entry name" value="DEXDc"/>
    <property type="match status" value="1"/>
</dbReference>
<feature type="region of interest" description="Disordered" evidence="5">
    <location>
        <begin position="423"/>
        <end position="534"/>
    </location>
</feature>
<dbReference type="InterPro" id="IPR011545">
    <property type="entry name" value="DEAD/DEAH_box_helicase_dom"/>
</dbReference>
<dbReference type="AlphaFoldDB" id="A0A146KE84"/>
<evidence type="ECO:0000259" key="7">
    <source>
        <dbReference type="PROSITE" id="PS51194"/>
    </source>
</evidence>
<protein>
    <submittedName>
        <fullName evidence="8">Eukaryotic translation initiation factor 4A</fullName>
    </submittedName>
</protein>
<name>A0A146KE84_9EUKA</name>
<dbReference type="InterPro" id="IPR027417">
    <property type="entry name" value="P-loop_NTPase"/>
</dbReference>
<dbReference type="InterPro" id="IPR050079">
    <property type="entry name" value="DEAD_box_RNA_helicase"/>
</dbReference>
<keyword evidence="3" id="KW-0347">Helicase</keyword>
<feature type="compositionally biased region" description="Basic and acidic residues" evidence="5">
    <location>
        <begin position="432"/>
        <end position="502"/>
    </location>
</feature>
<feature type="domain" description="Helicase C-terminal" evidence="7">
    <location>
        <begin position="246"/>
        <end position="428"/>
    </location>
</feature>
<evidence type="ECO:0000256" key="1">
    <source>
        <dbReference type="ARBA" id="ARBA00022741"/>
    </source>
</evidence>
<dbReference type="SUPFAM" id="SSF52540">
    <property type="entry name" value="P-loop containing nucleoside triphosphate hydrolases"/>
    <property type="match status" value="1"/>
</dbReference>
<proteinExistence type="predicted"/>
<dbReference type="GO" id="GO:0003676">
    <property type="term" value="F:nucleic acid binding"/>
    <property type="evidence" value="ECO:0007669"/>
    <property type="project" value="InterPro"/>
</dbReference>
<dbReference type="Gene3D" id="3.40.50.300">
    <property type="entry name" value="P-loop containing nucleotide triphosphate hydrolases"/>
    <property type="match status" value="2"/>
</dbReference>
<dbReference type="InterPro" id="IPR014001">
    <property type="entry name" value="Helicase_ATP-bd"/>
</dbReference>
<keyword evidence="8" id="KW-0648">Protein biosynthesis</keyword>
<feature type="compositionally biased region" description="Basic and acidic residues" evidence="5">
    <location>
        <begin position="512"/>
        <end position="534"/>
    </location>
</feature>
<keyword evidence="2" id="KW-0378">Hydrolase</keyword>
<sequence>KSEDKQWKDLGLRDDLIDALTKNKYQLPALSQVKLLEYLMENPGKSGLFEAPTGSGKTLTFLLTVFQTVNRVKTENRELQAVIFSPTIILAEQILAMAKPIAEILDINIGLCVGVQSGHVFDPTNKQVLISTPASFVSNYCPKIQRGQSAPAKQSPAKIKLVILDEADQLFQSPESKRDMQMAFSVLQKSQLLLFSATLEKEIQSSMRSEWFKNREIFTIKLDLVLDNYAHFFFDAIENTEQRKMDMIEKIFQMDECFAKGFKAIVFCKTRDEVDKVYVKIAELGYQCGKYHGKMEKKEKDEALQFFMDGKTRVLISTDVMARGINIVSIAIVINFSIPTQRDEKTQKDMCSPQQYVHRTGRAGRFGRKGLAVTVVDSKDAESDMKQIRKEVDAKYSTQGKSLFKPISIENMEEKIVEQLQNQTADTEVEQDQYKQMKGVLDERVQVPKRTEHKRDDKRDEKTDKRDEKKSEKKEEPKLDIEIKEPKAKEEPKQEKSKKQINDDNLWDDVVEEKKPAEKKEEAKPVVDPKTFDV</sequence>
<evidence type="ECO:0000256" key="4">
    <source>
        <dbReference type="ARBA" id="ARBA00022840"/>
    </source>
</evidence>
<dbReference type="GO" id="GO:0003724">
    <property type="term" value="F:RNA helicase activity"/>
    <property type="evidence" value="ECO:0007669"/>
    <property type="project" value="TreeGrafter"/>
</dbReference>
<dbReference type="PROSITE" id="PS51194">
    <property type="entry name" value="HELICASE_CTER"/>
    <property type="match status" value="1"/>
</dbReference>